<reference evidence="9" key="1">
    <citation type="submission" date="2020-05" db="EMBL/GenBank/DDBJ databases">
        <authorList>
            <person name="Chiriac C."/>
            <person name="Salcher M."/>
            <person name="Ghai R."/>
            <person name="Kavagutti S V."/>
        </authorList>
    </citation>
    <scope>NUCLEOTIDE SEQUENCE</scope>
</reference>
<dbReference type="Gene3D" id="1.20.1110.10">
    <property type="entry name" value="Calcium-transporting ATPase, transmembrane domain"/>
    <property type="match status" value="1"/>
</dbReference>
<dbReference type="SUPFAM" id="SSF81665">
    <property type="entry name" value="Calcium ATPase, transmembrane domain M"/>
    <property type="match status" value="1"/>
</dbReference>
<evidence type="ECO:0000313" key="9">
    <source>
        <dbReference type="EMBL" id="CAB4561312.1"/>
    </source>
</evidence>
<dbReference type="InterPro" id="IPR036412">
    <property type="entry name" value="HAD-like_sf"/>
</dbReference>
<dbReference type="GO" id="GO:0016020">
    <property type="term" value="C:membrane"/>
    <property type="evidence" value="ECO:0007669"/>
    <property type="project" value="UniProtKB-SubCell"/>
</dbReference>
<dbReference type="InterPro" id="IPR018303">
    <property type="entry name" value="ATPase_P-typ_P_site"/>
</dbReference>
<dbReference type="Pfam" id="PF00702">
    <property type="entry name" value="Hydrolase"/>
    <property type="match status" value="1"/>
</dbReference>
<feature type="transmembrane region" description="Helical" evidence="7">
    <location>
        <begin position="747"/>
        <end position="766"/>
    </location>
</feature>
<feature type="transmembrane region" description="Helical" evidence="7">
    <location>
        <begin position="79"/>
        <end position="97"/>
    </location>
</feature>
<sequence>MTAAANPSPARPSAPPAAEHGLSSAEVADRVARGLVNAIPAAPTRTVGQIVRANVLAPINLVIGVLAALVIAAGSPKDALFAGVIVANSVIGVVQELRAKRVLDRLSVVSAPKAHVVRDGVVHDLQVHELVLDDVVELRAGAQVVADGVVLTAENLELDESLLTGEADAVVKEPGAEVLSGSAVVAGTGRVRVTKVGAENYAAKLAEEARRFTLVSSPLRNDVNRIVTWVGIAIVPIGILLATSQLVRRDESWQDAVISTVAGLVGMVPEGLVLLTSVAFAVGVVRLASKRCLVQELPAIEVLARVDVLCADKTGTITEGSLALAGVHVVEEPERGSADGSVGAPPLERSDVDDALAAMAHLDPDPNATVHALATAYPGHPSWELSGRVPFSSARKWSSMTFDGHGTWVLGAPENVLADAYGGRLRDDVEREAADGRRVLVLARATVDAPAGGDPALREVAPVALVLFEDVVREDAPDTLRYFADQGVTLKVISGDNNVTVGAVARRAGLEHWADNVNAQTLPDEGEEFDDAVERASVFGRVTPHQKRAMVRSLQSRGHVVAMTGDGVNDVLALKDADCGVAMASGSEATRGVAQLVLLDSNFSALPAVVAEGRRVINNIERVASLFLAKTTYSVILSLLTGVFALAYPLRPIHLSILSWFTIGVPAFFLALEPNGERVQAGFLRRVLGRAVPAGVVIAGATMATFAIAQLDERIDADEARTVAVLVAGSVALMNLYRVARPLNRLRATLVVAMVVLFAAAFAMPWSRDLFELPLTEAWAFGLAAGFVVLAWPLLVLGARIVDLIRARRDAPPIG</sequence>
<evidence type="ECO:0000256" key="6">
    <source>
        <dbReference type="SAM" id="MobiDB-lite"/>
    </source>
</evidence>
<dbReference type="Pfam" id="PF00122">
    <property type="entry name" value="E1-E2_ATPase"/>
    <property type="match status" value="1"/>
</dbReference>
<feature type="domain" description="P-type ATPase A" evidence="8">
    <location>
        <begin position="110"/>
        <end position="208"/>
    </location>
</feature>
<dbReference type="EMBL" id="CAEZSR010000060">
    <property type="protein sequence ID" value="CAB4561312.1"/>
    <property type="molecule type" value="Genomic_DNA"/>
</dbReference>
<dbReference type="SFLD" id="SFLDF00027">
    <property type="entry name" value="p-type_atpase"/>
    <property type="match status" value="1"/>
</dbReference>
<comment type="subcellular location">
    <subcellularLocation>
        <location evidence="1">Membrane</location>
        <topology evidence="1">Multi-pass membrane protein</topology>
    </subcellularLocation>
</comment>
<proteinExistence type="predicted"/>
<feature type="transmembrane region" description="Helical" evidence="7">
    <location>
        <begin position="623"/>
        <end position="647"/>
    </location>
</feature>
<evidence type="ECO:0000259" key="8">
    <source>
        <dbReference type="Pfam" id="PF00122"/>
    </source>
</evidence>
<dbReference type="SUPFAM" id="SSF56784">
    <property type="entry name" value="HAD-like"/>
    <property type="match status" value="1"/>
</dbReference>
<dbReference type="GO" id="GO:0016887">
    <property type="term" value="F:ATP hydrolysis activity"/>
    <property type="evidence" value="ECO:0007669"/>
    <property type="project" value="InterPro"/>
</dbReference>
<dbReference type="CDD" id="cd02609">
    <property type="entry name" value="P-type_ATPase"/>
    <property type="match status" value="1"/>
</dbReference>
<gene>
    <name evidence="9" type="ORF">UFOPK1493_01802</name>
</gene>
<dbReference type="InterPro" id="IPR023214">
    <property type="entry name" value="HAD_sf"/>
</dbReference>
<keyword evidence="4 7" id="KW-1133">Transmembrane helix</keyword>
<protein>
    <submittedName>
        <fullName evidence="9">Unannotated protein</fullName>
    </submittedName>
</protein>
<dbReference type="InterPro" id="IPR023299">
    <property type="entry name" value="ATPase_P-typ_cyto_dom_N"/>
</dbReference>
<dbReference type="InterPro" id="IPR044492">
    <property type="entry name" value="P_typ_ATPase_HD_dom"/>
</dbReference>
<dbReference type="Gene3D" id="3.40.50.1000">
    <property type="entry name" value="HAD superfamily/HAD-like"/>
    <property type="match status" value="1"/>
</dbReference>
<dbReference type="PRINTS" id="PR00119">
    <property type="entry name" value="CATATPASE"/>
</dbReference>
<keyword evidence="2 7" id="KW-0812">Transmembrane</keyword>
<dbReference type="SUPFAM" id="SSF81653">
    <property type="entry name" value="Calcium ATPase, transduction domain A"/>
    <property type="match status" value="1"/>
</dbReference>
<dbReference type="NCBIfam" id="TIGR01494">
    <property type="entry name" value="ATPase_P-type"/>
    <property type="match status" value="2"/>
</dbReference>
<feature type="transmembrane region" description="Helical" evidence="7">
    <location>
        <begin position="692"/>
        <end position="711"/>
    </location>
</feature>
<dbReference type="InterPro" id="IPR008250">
    <property type="entry name" value="ATPase_P-typ_transduc_dom_A_sf"/>
</dbReference>
<dbReference type="InterPro" id="IPR059000">
    <property type="entry name" value="ATPase_P-type_domA"/>
</dbReference>
<organism evidence="9">
    <name type="scientific">freshwater metagenome</name>
    <dbReference type="NCBI Taxonomy" id="449393"/>
    <lineage>
        <taxon>unclassified sequences</taxon>
        <taxon>metagenomes</taxon>
        <taxon>ecological metagenomes</taxon>
    </lineage>
</organism>
<keyword evidence="3" id="KW-1278">Translocase</keyword>
<dbReference type="InterPro" id="IPR023298">
    <property type="entry name" value="ATPase_P-typ_TM_dom_sf"/>
</dbReference>
<feature type="transmembrane region" description="Helical" evidence="7">
    <location>
        <begin position="723"/>
        <end position="740"/>
    </location>
</feature>
<evidence type="ECO:0000256" key="4">
    <source>
        <dbReference type="ARBA" id="ARBA00022989"/>
    </source>
</evidence>
<feature type="transmembrane region" description="Helical" evidence="7">
    <location>
        <begin position="226"/>
        <end position="247"/>
    </location>
</feature>
<feature type="transmembrane region" description="Helical" evidence="7">
    <location>
        <begin position="55"/>
        <end position="73"/>
    </location>
</feature>
<evidence type="ECO:0000256" key="3">
    <source>
        <dbReference type="ARBA" id="ARBA00022967"/>
    </source>
</evidence>
<keyword evidence="5 7" id="KW-0472">Membrane</keyword>
<dbReference type="GO" id="GO:0005524">
    <property type="term" value="F:ATP binding"/>
    <property type="evidence" value="ECO:0007669"/>
    <property type="project" value="InterPro"/>
</dbReference>
<evidence type="ECO:0000256" key="1">
    <source>
        <dbReference type="ARBA" id="ARBA00004141"/>
    </source>
</evidence>
<evidence type="ECO:0000256" key="2">
    <source>
        <dbReference type="ARBA" id="ARBA00022692"/>
    </source>
</evidence>
<dbReference type="InterPro" id="IPR001757">
    <property type="entry name" value="P_typ_ATPase"/>
</dbReference>
<evidence type="ECO:0000256" key="5">
    <source>
        <dbReference type="ARBA" id="ARBA00023136"/>
    </source>
</evidence>
<name>A0A6J6DBP2_9ZZZZ</name>
<feature type="transmembrane region" description="Helical" evidence="7">
    <location>
        <begin position="267"/>
        <end position="288"/>
    </location>
</feature>
<dbReference type="PRINTS" id="PR00120">
    <property type="entry name" value="HATPASE"/>
</dbReference>
<dbReference type="SFLD" id="SFLDS00003">
    <property type="entry name" value="Haloacid_Dehalogenase"/>
    <property type="match status" value="1"/>
</dbReference>
<feature type="transmembrane region" description="Helical" evidence="7">
    <location>
        <begin position="653"/>
        <end position="672"/>
    </location>
</feature>
<dbReference type="Gene3D" id="2.70.150.10">
    <property type="entry name" value="Calcium-transporting ATPase, cytoplasmic transduction domain A"/>
    <property type="match status" value="1"/>
</dbReference>
<feature type="transmembrane region" description="Helical" evidence="7">
    <location>
        <begin position="778"/>
        <end position="799"/>
    </location>
</feature>
<feature type="region of interest" description="Disordered" evidence="6">
    <location>
        <begin position="1"/>
        <end position="22"/>
    </location>
</feature>
<dbReference type="Gene3D" id="3.40.1110.10">
    <property type="entry name" value="Calcium-transporting ATPase, cytoplasmic domain N"/>
    <property type="match status" value="1"/>
</dbReference>
<dbReference type="AlphaFoldDB" id="A0A6J6DBP2"/>
<evidence type="ECO:0000256" key="7">
    <source>
        <dbReference type="SAM" id="Phobius"/>
    </source>
</evidence>
<accession>A0A6J6DBP2</accession>
<dbReference type="PROSITE" id="PS00154">
    <property type="entry name" value="ATPASE_E1_E2"/>
    <property type="match status" value="1"/>
</dbReference>
<dbReference type="SFLD" id="SFLDG00002">
    <property type="entry name" value="C1.7:_P-type_atpase_like"/>
    <property type="match status" value="1"/>
</dbReference>
<dbReference type="PANTHER" id="PTHR42861">
    <property type="entry name" value="CALCIUM-TRANSPORTING ATPASE"/>
    <property type="match status" value="1"/>
</dbReference>